<keyword evidence="3" id="KW-0012">Acyltransferase</keyword>
<dbReference type="GO" id="GO:0016407">
    <property type="term" value="F:acetyltransferase activity"/>
    <property type="evidence" value="ECO:0007669"/>
    <property type="project" value="TreeGrafter"/>
</dbReference>
<keyword evidence="2" id="KW-0808">Transferase</keyword>
<dbReference type="PANTHER" id="PTHR43178">
    <property type="entry name" value="DIHYDROLIPOAMIDE ACETYLTRANSFERASE COMPONENT OF PYRUVATE DEHYDROGENASE COMPLEX"/>
    <property type="match status" value="1"/>
</dbReference>
<dbReference type="GO" id="GO:0031405">
    <property type="term" value="F:lipoic acid binding"/>
    <property type="evidence" value="ECO:0007669"/>
    <property type="project" value="TreeGrafter"/>
</dbReference>
<proteinExistence type="predicted"/>
<dbReference type="Pfam" id="PF00198">
    <property type="entry name" value="2-oxoacid_dh"/>
    <property type="match status" value="1"/>
</dbReference>
<organism evidence="5 6">
    <name type="scientific">Eiseniibacteriota bacterium</name>
    <dbReference type="NCBI Taxonomy" id="2212470"/>
    <lineage>
        <taxon>Bacteria</taxon>
        <taxon>Candidatus Eiseniibacteriota</taxon>
    </lineage>
</organism>
<dbReference type="Gene3D" id="3.30.559.10">
    <property type="entry name" value="Chloramphenicol acetyltransferase-like domain"/>
    <property type="match status" value="1"/>
</dbReference>
<evidence type="ECO:0000256" key="3">
    <source>
        <dbReference type="ARBA" id="ARBA00023315"/>
    </source>
</evidence>
<dbReference type="InterPro" id="IPR001078">
    <property type="entry name" value="2-oxoacid_DH_actylTfrase"/>
</dbReference>
<comment type="caution">
    <text evidence="5">The sequence shown here is derived from an EMBL/GenBank/DDBJ whole genome shotgun (WGS) entry which is preliminary data.</text>
</comment>
<evidence type="ECO:0000259" key="4">
    <source>
        <dbReference type="Pfam" id="PF00198"/>
    </source>
</evidence>
<name>A0A7Y2E8R9_UNCEI</name>
<feature type="domain" description="2-oxoacid dehydrogenase acyltransferase catalytic" evidence="4">
    <location>
        <begin position="3"/>
        <end position="157"/>
    </location>
</feature>
<evidence type="ECO:0000256" key="2">
    <source>
        <dbReference type="ARBA" id="ARBA00022679"/>
    </source>
</evidence>
<evidence type="ECO:0000256" key="1">
    <source>
        <dbReference type="ARBA" id="ARBA00001938"/>
    </source>
</evidence>
<dbReference type="EMBL" id="JABDJR010000449">
    <property type="protein sequence ID" value="NNF07319.1"/>
    <property type="molecule type" value="Genomic_DNA"/>
</dbReference>
<dbReference type="PANTHER" id="PTHR43178:SF5">
    <property type="entry name" value="LIPOAMIDE ACYLTRANSFERASE COMPONENT OF BRANCHED-CHAIN ALPHA-KETO ACID DEHYDROGENASE COMPLEX, MITOCHONDRIAL"/>
    <property type="match status" value="1"/>
</dbReference>
<reference evidence="5 6" key="1">
    <citation type="submission" date="2020-03" db="EMBL/GenBank/DDBJ databases">
        <title>Metabolic flexibility allows generalist bacteria to become dominant in a frequently disturbed ecosystem.</title>
        <authorList>
            <person name="Chen Y.-J."/>
            <person name="Leung P.M."/>
            <person name="Bay S.K."/>
            <person name="Hugenholtz P."/>
            <person name="Kessler A.J."/>
            <person name="Shelley G."/>
            <person name="Waite D.W."/>
            <person name="Cook P.L."/>
            <person name="Greening C."/>
        </authorList>
    </citation>
    <scope>NUCLEOTIDE SEQUENCE [LARGE SCALE GENOMIC DNA]</scope>
    <source>
        <strain evidence="5">SS_bin_28</strain>
    </source>
</reference>
<feature type="non-terminal residue" evidence="5">
    <location>
        <position position="1"/>
    </location>
</feature>
<protein>
    <submittedName>
        <fullName evidence="5">2-oxo acid dehydrogenase subunit E2</fullName>
    </submittedName>
</protein>
<dbReference type="SUPFAM" id="SSF52777">
    <property type="entry name" value="CoA-dependent acyltransferases"/>
    <property type="match status" value="1"/>
</dbReference>
<accession>A0A7Y2E8R9</accession>
<comment type="cofactor">
    <cofactor evidence="1">
        <name>(R)-lipoate</name>
        <dbReference type="ChEBI" id="CHEBI:83088"/>
    </cofactor>
</comment>
<dbReference type="GO" id="GO:0005737">
    <property type="term" value="C:cytoplasm"/>
    <property type="evidence" value="ECO:0007669"/>
    <property type="project" value="TreeGrafter"/>
</dbReference>
<gene>
    <name evidence="5" type="ORF">HKN21_11210</name>
</gene>
<sequence>VEGLKTYPYLNASVMDENIVFKKDINLGVAVALEDGKGLIVPVIHNAEEKNLFGLAKSVNDLAHRARNKKLTPDDVQQGTFSITNPGVYGGLMGTPIINQPQVAILGVGTIEKRPVVVNDAIAIRHRSYFALSYDHRLVDGAMAELFMAHVKAFLEAGNIQ</sequence>
<evidence type="ECO:0000313" key="5">
    <source>
        <dbReference type="EMBL" id="NNF07319.1"/>
    </source>
</evidence>
<dbReference type="AlphaFoldDB" id="A0A7Y2E8R9"/>
<evidence type="ECO:0000313" key="6">
    <source>
        <dbReference type="Proteomes" id="UP000547674"/>
    </source>
</evidence>
<dbReference type="Proteomes" id="UP000547674">
    <property type="component" value="Unassembled WGS sequence"/>
</dbReference>
<dbReference type="InterPro" id="IPR050743">
    <property type="entry name" value="2-oxoacid_DH_E2_comp"/>
</dbReference>
<dbReference type="InterPro" id="IPR023213">
    <property type="entry name" value="CAT-like_dom_sf"/>
</dbReference>